<dbReference type="Proteomes" id="UP000176665">
    <property type="component" value="Unassembled WGS sequence"/>
</dbReference>
<feature type="region of interest" description="Disordered" evidence="1">
    <location>
        <begin position="282"/>
        <end position="309"/>
    </location>
</feature>
<accession>A0A1F5YQ15</accession>
<gene>
    <name evidence="2" type="ORF">A2W14_04130</name>
</gene>
<organism evidence="2 3">
    <name type="scientific">Candidatus Gottesmanbacteria bacterium RBG_16_37_8</name>
    <dbReference type="NCBI Taxonomy" id="1798371"/>
    <lineage>
        <taxon>Bacteria</taxon>
        <taxon>Candidatus Gottesmaniibacteriota</taxon>
    </lineage>
</organism>
<comment type="caution">
    <text evidence="2">The sequence shown here is derived from an EMBL/GenBank/DDBJ whole genome shotgun (WGS) entry which is preliminary data.</text>
</comment>
<proteinExistence type="predicted"/>
<evidence type="ECO:0000256" key="1">
    <source>
        <dbReference type="SAM" id="MobiDB-lite"/>
    </source>
</evidence>
<dbReference type="AlphaFoldDB" id="A0A1F5YQ15"/>
<name>A0A1F5YQ15_9BACT</name>
<evidence type="ECO:0000313" key="3">
    <source>
        <dbReference type="Proteomes" id="UP000176665"/>
    </source>
</evidence>
<sequence>MSQFEKFHCLMRQDGSGGGSSGGDGNGEEFKPLIDISAKKLIGSYIAPYVKGFFQKGIYEKIRSGEGIKVFNAFQIELSDTKDGEKVSKKMTVTHRQNGTTRILQIGVDGNGRLENLHLLKGESNNQQGIFSADRVSRIKGGWKIDTYGENEEKTADELVRVFSSFQLGFIIDGEPIENDKLEKIFKAVIENKNPFISAVGQETGIILRNSLGDELFNIPDKKWLLSDSSEEAQKARRFLSQLYRSSRREILIGGGISALATLACMFEGAMATAVPRNVTSENNAQGATGEGSSSGDTPQQFPETSPNDGQFDIDSLFLEDETNQLAQLGLDEGTNGILEEIDPGVLARLVVGERYGWAPGIENLWETVGFPGKLANALEANGIKATGDWEALKNRNVNGGYSFYVKEADLFIRLVPKGSPFENLTRNSVLTWRSLLEEAGVPAESINSVALLENVTFNKNDYLALVTPNVSSTNLEHIVRKGSYNNEQITILLNSYRDLLVKAAEKGYLQADTNFTNIKVDISDPNNLRPIPIDLIHKPIYLIVGQEQQYVEKMLAKSASKRGINLPWGNSMNKFDSFDLNVWLPDKGIRVTVKIPHEAAGGLSGEAMSNLVYQVEDQIIANSNRNPGETFDISITGSDGRSQTITLRQPNISGREVLGQGGRLGKLLRGLSKANLYLETGILMAVVYQLLSEFEPRDYVPLEPVDIFPTNAEEAIDDGEFNLKQSFERIHDHIISLKLNELGKAVNDPRGTNNAVLKMCGMDNEGVLGLINYFNGQSSGQGQAMAIEALKAQVVASPAIVPARAVFRSQAEIIYPSQRPATNIGVSAIELNGEKIVIFSQLDGNAPKPLLIWIKDGDNINAQIFNENGTLDFVLTDNTSLISKKVSFSCIPGFGDSMAEAEFQCSTTTSGGE</sequence>
<reference evidence="2 3" key="1">
    <citation type="journal article" date="2016" name="Nat. Commun.">
        <title>Thousands of microbial genomes shed light on interconnected biogeochemical processes in an aquifer system.</title>
        <authorList>
            <person name="Anantharaman K."/>
            <person name="Brown C.T."/>
            <person name="Hug L.A."/>
            <person name="Sharon I."/>
            <person name="Castelle C.J."/>
            <person name="Probst A.J."/>
            <person name="Thomas B.C."/>
            <person name="Singh A."/>
            <person name="Wilkins M.J."/>
            <person name="Karaoz U."/>
            <person name="Brodie E.L."/>
            <person name="Williams K.H."/>
            <person name="Hubbard S.S."/>
            <person name="Banfield J.F."/>
        </authorList>
    </citation>
    <scope>NUCLEOTIDE SEQUENCE [LARGE SCALE GENOMIC DNA]</scope>
</reference>
<protein>
    <submittedName>
        <fullName evidence="2">Uncharacterized protein</fullName>
    </submittedName>
</protein>
<dbReference type="EMBL" id="MFJA01000077">
    <property type="protein sequence ID" value="OGG02077.1"/>
    <property type="molecule type" value="Genomic_DNA"/>
</dbReference>
<evidence type="ECO:0000313" key="2">
    <source>
        <dbReference type="EMBL" id="OGG02077.1"/>
    </source>
</evidence>